<accession>A0A0F9RWX6</accession>
<protein>
    <submittedName>
        <fullName evidence="1">Uncharacterized protein</fullName>
    </submittedName>
</protein>
<dbReference type="AlphaFoldDB" id="A0A0F9RWX6"/>
<gene>
    <name evidence="1" type="ORF">LCGC14_0543300</name>
</gene>
<sequence>MEKIKSKLSSDVKEFYFDDGLDLHVMVKNKPSSKYPLKHVKFKDLPTNLKKAIIHILKSQL</sequence>
<name>A0A0F9RWX6_9ZZZZ</name>
<proteinExistence type="predicted"/>
<comment type="caution">
    <text evidence="1">The sequence shown here is derived from an EMBL/GenBank/DDBJ whole genome shotgun (WGS) entry which is preliminary data.</text>
</comment>
<organism evidence="1">
    <name type="scientific">marine sediment metagenome</name>
    <dbReference type="NCBI Taxonomy" id="412755"/>
    <lineage>
        <taxon>unclassified sequences</taxon>
        <taxon>metagenomes</taxon>
        <taxon>ecological metagenomes</taxon>
    </lineage>
</organism>
<dbReference type="EMBL" id="LAZR01000731">
    <property type="protein sequence ID" value="KKN59304.1"/>
    <property type="molecule type" value="Genomic_DNA"/>
</dbReference>
<reference evidence="1" key="1">
    <citation type="journal article" date="2015" name="Nature">
        <title>Complex archaea that bridge the gap between prokaryotes and eukaryotes.</title>
        <authorList>
            <person name="Spang A."/>
            <person name="Saw J.H."/>
            <person name="Jorgensen S.L."/>
            <person name="Zaremba-Niedzwiedzka K."/>
            <person name="Martijn J."/>
            <person name="Lind A.E."/>
            <person name="van Eijk R."/>
            <person name="Schleper C."/>
            <person name="Guy L."/>
            <person name="Ettema T.J."/>
        </authorList>
    </citation>
    <scope>NUCLEOTIDE SEQUENCE</scope>
</reference>
<evidence type="ECO:0000313" key="1">
    <source>
        <dbReference type="EMBL" id="KKN59304.1"/>
    </source>
</evidence>